<organism evidence="5 6">
    <name type="scientific">Paenibacillus spongiae</name>
    <dbReference type="NCBI Taxonomy" id="2909671"/>
    <lineage>
        <taxon>Bacteria</taxon>
        <taxon>Bacillati</taxon>
        <taxon>Bacillota</taxon>
        <taxon>Bacilli</taxon>
        <taxon>Bacillales</taxon>
        <taxon>Paenibacillaceae</taxon>
        <taxon>Paenibacillus</taxon>
    </lineage>
</organism>
<dbReference type="Pfam" id="PF13377">
    <property type="entry name" value="Peripla_BP_3"/>
    <property type="match status" value="1"/>
</dbReference>
<protein>
    <submittedName>
        <fullName evidence="5">GntR family transcriptional regulator</fullName>
    </submittedName>
</protein>
<evidence type="ECO:0000313" key="6">
    <source>
        <dbReference type="Proteomes" id="UP001057877"/>
    </source>
</evidence>
<evidence type="ECO:0000256" key="1">
    <source>
        <dbReference type="ARBA" id="ARBA00023015"/>
    </source>
</evidence>
<dbReference type="InterPro" id="IPR028082">
    <property type="entry name" value="Peripla_BP_I"/>
</dbReference>
<accession>A0ABY5S0I0</accession>
<dbReference type="InterPro" id="IPR000524">
    <property type="entry name" value="Tscrpt_reg_HTH_GntR"/>
</dbReference>
<gene>
    <name evidence="5" type="ORF">L1F29_17915</name>
</gene>
<keyword evidence="1" id="KW-0805">Transcription regulation</keyword>
<dbReference type="PANTHER" id="PTHR30146:SF109">
    <property type="entry name" value="HTH-TYPE TRANSCRIPTIONAL REGULATOR GALS"/>
    <property type="match status" value="1"/>
</dbReference>
<evidence type="ECO:0000256" key="3">
    <source>
        <dbReference type="ARBA" id="ARBA00023163"/>
    </source>
</evidence>
<keyword evidence="6" id="KW-1185">Reference proteome</keyword>
<keyword evidence="2" id="KW-0238">DNA-binding</keyword>
<dbReference type="SMART" id="SM00345">
    <property type="entry name" value="HTH_GNTR"/>
    <property type="match status" value="1"/>
</dbReference>
<reference evidence="5" key="1">
    <citation type="submission" date="2022-01" db="EMBL/GenBank/DDBJ databases">
        <title>Paenibacillus spongiae sp. nov., isolated from marine sponge.</title>
        <authorList>
            <person name="Li Z."/>
            <person name="Zhang M."/>
        </authorList>
    </citation>
    <scope>NUCLEOTIDE SEQUENCE</scope>
    <source>
        <strain evidence="5">PHS-Z3</strain>
    </source>
</reference>
<name>A0ABY5S0I0_9BACL</name>
<dbReference type="SUPFAM" id="SSF46785">
    <property type="entry name" value="Winged helix' DNA-binding domain"/>
    <property type="match status" value="1"/>
</dbReference>
<dbReference type="SUPFAM" id="SSF53822">
    <property type="entry name" value="Periplasmic binding protein-like I"/>
    <property type="match status" value="1"/>
</dbReference>
<feature type="domain" description="HTH gntR-type" evidence="4">
    <location>
        <begin position="2"/>
        <end position="70"/>
    </location>
</feature>
<dbReference type="Gene3D" id="1.10.10.10">
    <property type="entry name" value="Winged helix-like DNA-binding domain superfamily/Winged helix DNA-binding domain"/>
    <property type="match status" value="1"/>
</dbReference>
<evidence type="ECO:0000313" key="5">
    <source>
        <dbReference type="EMBL" id="UVI27352.1"/>
    </source>
</evidence>
<dbReference type="Proteomes" id="UP001057877">
    <property type="component" value="Chromosome"/>
</dbReference>
<dbReference type="Pfam" id="PF00392">
    <property type="entry name" value="GntR"/>
    <property type="match status" value="1"/>
</dbReference>
<dbReference type="InterPro" id="IPR046335">
    <property type="entry name" value="LacI/GalR-like_sensor"/>
</dbReference>
<dbReference type="RefSeq" id="WP_258383438.1">
    <property type="nucleotide sequence ID" value="NZ_CP091430.1"/>
</dbReference>
<dbReference type="PROSITE" id="PS50949">
    <property type="entry name" value="HTH_GNTR"/>
    <property type="match status" value="1"/>
</dbReference>
<dbReference type="EMBL" id="CP091430">
    <property type="protein sequence ID" value="UVI27352.1"/>
    <property type="molecule type" value="Genomic_DNA"/>
</dbReference>
<dbReference type="PANTHER" id="PTHR30146">
    <property type="entry name" value="LACI-RELATED TRANSCRIPTIONAL REPRESSOR"/>
    <property type="match status" value="1"/>
</dbReference>
<dbReference type="CDD" id="cd07377">
    <property type="entry name" value="WHTH_GntR"/>
    <property type="match status" value="1"/>
</dbReference>
<dbReference type="Gene3D" id="3.40.50.2300">
    <property type="match status" value="2"/>
</dbReference>
<sequence>MAVKYIVIKEDIKKRLMNGEWTEGHRLPSSREFSQYYDSSVNTVEKAIKELSNEGWLVRDSRRGTFADKRKVTHQDRTRLVAAFVIGIENPLWSAALRGAEDILYLQGYQLLTSSDDRDYKKLEFLVKGAVARKVEGVILSPFMSQGHEDINNRLLSLLQDNGIKIVFLDRMISNTKIPYVTSDNIAGAYNLTKLLLDQGHRRILFIRNTNVSTMTERLFGFRQAFIDSGLEYSEEFDVIIPTELEDFSNEFEAYCHVFEQKMKQMSFTAVFTANDQIAEAAIQSFEKLNYSIPGDVSLVTYDAVNLNRKVNRNVTGVSQPFYEMGQCAARKLLSMIEDNDDQHNFGQVCKSTIYIGESVLPVSI</sequence>
<dbReference type="InterPro" id="IPR036388">
    <property type="entry name" value="WH-like_DNA-bd_sf"/>
</dbReference>
<evidence type="ECO:0000259" key="4">
    <source>
        <dbReference type="PROSITE" id="PS50949"/>
    </source>
</evidence>
<dbReference type="InterPro" id="IPR036390">
    <property type="entry name" value="WH_DNA-bd_sf"/>
</dbReference>
<dbReference type="CDD" id="cd06267">
    <property type="entry name" value="PBP1_LacI_sugar_binding-like"/>
    <property type="match status" value="1"/>
</dbReference>
<evidence type="ECO:0000256" key="2">
    <source>
        <dbReference type="ARBA" id="ARBA00023125"/>
    </source>
</evidence>
<keyword evidence="3" id="KW-0804">Transcription</keyword>
<proteinExistence type="predicted"/>